<sequence>MFEESKISIAQRVCTPLLAKLRNDLHRCVQDPEESDETTRLDPRASEGIATPMRHVRTRLYFTSESHIHTLMNLIRYGGLCSPDDQKWQRAMKFLSSVTEFNYMTQVVLMVYEDSRSEAGKEGTDRFHIELLFSPGLYPCFQTEKERIYETRFK</sequence>
<comment type="similarity">
    <text evidence="2">Belongs to the histidine acid phosphatase family. VIP1 subfamily.</text>
</comment>
<keyword evidence="11" id="KW-1185">Reference proteome</keyword>
<keyword evidence="4" id="KW-0963">Cytoplasm</keyword>
<dbReference type="SUPFAM" id="SSF53254">
    <property type="entry name" value="Phosphoglycerate mutase-like"/>
    <property type="match status" value="1"/>
</dbReference>
<dbReference type="AlphaFoldDB" id="A0A914YLC3"/>
<name>A0A914YLC3_9BILA</name>
<dbReference type="Proteomes" id="UP000887577">
    <property type="component" value="Unplaced"/>
</dbReference>
<comment type="catalytic activity">
    <reaction evidence="10">
        <text>1D-myo-inositol hexakisphosphate + ATP = 1-diphospho-1D-myo-inositol 2,3,4,5,6-pentakisphosphate + ADP</text>
        <dbReference type="Rhea" id="RHEA:37459"/>
        <dbReference type="ChEBI" id="CHEBI:30616"/>
        <dbReference type="ChEBI" id="CHEBI:58130"/>
        <dbReference type="ChEBI" id="CHEBI:74946"/>
        <dbReference type="ChEBI" id="CHEBI:456216"/>
        <dbReference type="EC" id="2.7.4.24"/>
    </reaction>
    <physiologicalReaction direction="left-to-right" evidence="10">
        <dbReference type="Rhea" id="RHEA:37460"/>
    </physiologicalReaction>
</comment>
<evidence type="ECO:0000313" key="12">
    <source>
        <dbReference type="WBParaSite" id="PSU_v2.g21146.t1"/>
    </source>
</evidence>
<dbReference type="GO" id="GO:0005524">
    <property type="term" value="F:ATP binding"/>
    <property type="evidence" value="ECO:0007669"/>
    <property type="project" value="UniProtKB-KW"/>
</dbReference>
<organism evidence="11 12">
    <name type="scientific">Panagrolaimus superbus</name>
    <dbReference type="NCBI Taxonomy" id="310955"/>
    <lineage>
        <taxon>Eukaryota</taxon>
        <taxon>Metazoa</taxon>
        <taxon>Ecdysozoa</taxon>
        <taxon>Nematoda</taxon>
        <taxon>Chromadorea</taxon>
        <taxon>Rhabditida</taxon>
        <taxon>Tylenchina</taxon>
        <taxon>Panagrolaimomorpha</taxon>
        <taxon>Panagrolaimoidea</taxon>
        <taxon>Panagrolaimidae</taxon>
        <taxon>Panagrolaimus</taxon>
    </lineage>
</organism>
<evidence type="ECO:0000256" key="3">
    <source>
        <dbReference type="ARBA" id="ARBA00012893"/>
    </source>
</evidence>
<dbReference type="GO" id="GO:0006020">
    <property type="term" value="P:inositol metabolic process"/>
    <property type="evidence" value="ECO:0007669"/>
    <property type="project" value="TreeGrafter"/>
</dbReference>
<comment type="subcellular location">
    <subcellularLocation>
        <location evidence="1">Cytoplasm</location>
    </subcellularLocation>
</comment>
<keyword evidence="8" id="KW-0067">ATP-binding</keyword>
<keyword evidence="7" id="KW-0418">Kinase</keyword>
<dbReference type="GO" id="GO:0005829">
    <property type="term" value="C:cytosol"/>
    <property type="evidence" value="ECO:0007669"/>
    <property type="project" value="TreeGrafter"/>
</dbReference>
<evidence type="ECO:0000256" key="7">
    <source>
        <dbReference type="ARBA" id="ARBA00022777"/>
    </source>
</evidence>
<dbReference type="GO" id="GO:0016791">
    <property type="term" value="F:phosphatase activity"/>
    <property type="evidence" value="ECO:0007669"/>
    <property type="project" value="UniProtKB-ARBA"/>
</dbReference>
<protein>
    <recommendedName>
        <fullName evidence="3">diphosphoinositol-pentakisphosphate 1-kinase</fullName>
        <ecNumber evidence="3">2.7.4.24</ecNumber>
    </recommendedName>
</protein>
<dbReference type="GO" id="GO:0032958">
    <property type="term" value="P:inositol phosphate biosynthetic process"/>
    <property type="evidence" value="ECO:0007669"/>
    <property type="project" value="TreeGrafter"/>
</dbReference>
<evidence type="ECO:0000256" key="8">
    <source>
        <dbReference type="ARBA" id="ARBA00022840"/>
    </source>
</evidence>
<keyword evidence="5" id="KW-0808">Transferase</keyword>
<dbReference type="PANTHER" id="PTHR12750">
    <property type="entry name" value="DIPHOSPHOINOSITOL PENTAKISPHOSPHATE KINASE"/>
    <property type="match status" value="1"/>
</dbReference>
<evidence type="ECO:0000256" key="2">
    <source>
        <dbReference type="ARBA" id="ARBA00005609"/>
    </source>
</evidence>
<proteinExistence type="inferred from homology"/>
<dbReference type="GO" id="GO:0000828">
    <property type="term" value="F:inositol hexakisphosphate kinase activity"/>
    <property type="evidence" value="ECO:0007669"/>
    <property type="project" value="TreeGrafter"/>
</dbReference>
<dbReference type="EC" id="2.7.4.24" evidence="3"/>
<comment type="catalytic activity">
    <reaction evidence="9">
        <text>5-diphospho-1D-myo-inositol 1,2,3,4,6-pentakisphosphate + ATP + H(+) = 1,5-bis(diphospho)-1D-myo-inositol 2,3,4,6-tetrakisphosphate + ADP</text>
        <dbReference type="Rhea" id="RHEA:10276"/>
        <dbReference type="ChEBI" id="CHEBI:15378"/>
        <dbReference type="ChEBI" id="CHEBI:30616"/>
        <dbReference type="ChEBI" id="CHEBI:58628"/>
        <dbReference type="ChEBI" id="CHEBI:77983"/>
        <dbReference type="ChEBI" id="CHEBI:456216"/>
        <dbReference type="EC" id="2.7.4.24"/>
    </reaction>
    <physiologicalReaction direction="left-to-right" evidence="9">
        <dbReference type="Rhea" id="RHEA:10277"/>
    </physiologicalReaction>
</comment>
<dbReference type="GO" id="GO:0033857">
    <property type="term" value="F:5-diphosphoinositol pentakisphosphate 1-kinase activity"/>
    <property type="evidence" value="ECO:0007669"/>
    <property type="project" value="TreeGrafter"/>
</dbReference>
<accession>A0A914YLC3</accession>
<dbReference type="Pfam" id="PF00328">
    <property type="entry name" value="His_Phos_2"/>
    <property type="match status" value="1"/>
</dbReference>
<evidence type="ECO:0000313" key="11">
    <source>
        <dbReference type="Proteomes" id="UP000887577"/>
    </source>
</evidence>
<reference evidence="12" key="1">
    <citation type="submission" date="2022-11" db="UniProtKB">
        <authorList>
            <consortium name="WormBaseParasite"/>
        </authorList>
    </citation>
    <scope>IDENTIFICATION</scope>
</reference>
<dbReference type="WBParaSite" id="PSU_v2.g21146.t1">
    <property type="protein sequence ID" value="PSU_v2.g21146.t1"/>
    <property type="gene ID" value="PSU_v2.g21146"/>
</dbReference>
<evidence type="ECO:0000256" key="4">
    <source>
        <dbReference type="ARBA" id="ARBA00022490"/>
    </source>
</evidence>
<dbReference type="InterPro" id="IPR037446">
    <property type="entry name" value="His_Pase_VIP1"/>
</dbReference>
<evidence type="ECO:0000256" key="5">
    <source>
        <dbReference type="ARBA" id="ARBA00022679"/>
    </source>
</evidence>
<dbReference type="PANTHER" id="PTHR12750:SF9">
    <property type="entry name" value="INOSITOL HEXAKISPHOSPHATE AND DIPHOSPHOINOSITOL-PENTAKISPHOSPHATE KINASE"/>
    <property type="match status" value="1"/>
</dbReference>
<dbReference type="InterPro" id="IPR029033">
    <property type="entry name" value="His_PPase_superfam"/>
</dbReference>
<dbReference type="InterPro" id="IPR000560">
    <property type="entry name" value="His_Pase_clade-2"/>
</dbReference>
<evidence type="ECO:0000256" key="9">
    <source>
        <dbReference type="ARBA" id="ARBA00033696"/>
    </source>
</evidence>
<keyword evidence="6" id="KW-0547">Nucleotide-binding</keyword>
<evidence type="ECO:0000256" key="10">
    <source>
        <dbReference type="ARBA" id="ARBA00034629"/>
    </source>
</evidence>
<evidence type="ECO:0000256" key="6">
    <source>
        <dbReference type="ARBA" id="ARBA00022741"/>
    </source>
</evidence>
<evidence type="ECO:0000256" key="1">
    <source>
        <dbReference type="ARBA" id="ARBA00004496"/>
    </source>
</evidence>